<accession>A0A6J4UY54</accession>
<evidence type="ECO:0000256" key="1">
    <source>
        <dbReference type="SAM" id="Phobius"/>
    </source>
</evidence>
<keyword evidence="1" id="KW-1133">Transmembrane helix</keyword>
<evidence type="ECO:0000313" key="2">
    <source>
        <dbReference type="EMBL" id="CAA9560093.1"/>
    </source>
</evidence>
<dbReference type="SUPFAM" id="SSF49478">
    <property type="entry name" value="Cna protein B-type domain"/>
    <property type="match status" value="2"/>
</dbReference>
<dbReference type="InterPro" id="IPR013783">
    <property type="entry name" value="Ig-like_fold"/>
</dbReference>
<dbReference type="EMBL" id="CADCWE010000238">
    <property type="protein sequence ID" value="CAA9560093.1"/>
    <property type="molecule type" value="Genomic_DNA"/>
</dbReference>
<organism evidence="2">
    <name type="scientific">uncultured Thermomicrobiales bacterium</name>
    <dbReference type="NCBI Taxonomy" id="1645740"/>
    <lineage>
        <taxon>Bacteria</taxon>
        <taxon>Pseudomonadati</taxon>
        <taxon>Thermomicrobiota</taxon>
        <taxon>Thermomicrobia</taxon>
        <taxon>Thermomicrobiales</taxon>
        <taxon>environmental samples</taxon>
    </lineage>
</organism>
<sequence>MRTRTGHAARLVLGITVALALMAWIAPAPRASAGEEARASITIYKAFCPVGYEGDDYFKDCYKNEGVGITFELTPVAGGEAESKITDANGFTFFDNLPAGTYALSETIPGDFNEFVVRCTRPSDGANIPFTRNDTDGIDLTLAVTDDIRCDWYNIGVDQGAPTPTVVPESGSLTIYKSTCPVGYEDEDYFADCYENATANVTFTLSVEGGGTVGTSKTDANGFAFFENLDGAYVVEEDVPGEFAAAAAYCTEDGDPVEFGFDGDNSRFRIDVDATQDIRCDYYNIPFNLRGETPTVAPTVAPPAPTTAPSATTVPVVTLPNTGANPASAGDDRGALWLAGMLVCAAGVLGTVALRRRPAR</sequence>
<proteinExistence type="predicted"/>
<gene>
    <name evidence="2" type="ORF">AVDCRST_MAG73-3574</name>
</gene>
<keyword evidence="1" id="KW-0472">Membrane</keyword>
<keyword evidence="1" id="KW-0812">Transmembrane</keyword>
<dbReference type="AlphaFoldDB" id="A0A6J4UY54"/>
<name>A0A6J4UY54_9BACT</name>
<reference evidence="2" key="1">
    <citation type="submission" date="2020-02" db="EMBL/GenBank/DDBJ databases">
        <authorList>
            <person name="Meier V. D."/>
        </authorList>
    </citation>
    <scope>NUCLEOTIDE SEQUENCE</scope>
    <source>
        <strain evidence="2">AVDCRST_MAG73</strain>
    </source>
</reference>
<dbReference type="Gene3D" id="2.60.40.10">
    <property type="entry name" value="Immunoglobulins"/>
    <property type="match status" value="2"/>
</dbReference>
<protein>
    <submittedName>
        <fullName evidence="2">Uncharacterized protein</fullName>
    </submittedName>
</protein>
<feature type="transmembrane region" description="Helical" evidence="1">
    <location>
        <begin position="335"/>
        <end position="354"/>
    </location>
</feature>